<evidence type="ECO:0000313" key="3">
    <source>
        <dbReference type="EMBL" id="WED65111.1"/>
    </source>
</evidence>
<keyword evidence="4" id="KW-1185">Reference proteome</keyword>
<reference evidence="3" key="1">
    <citation type="submission" date="2023-03" db="EMBL/GenBank/DDBJ databases">
        <title>Lomoglobus Profundus gen. nov., sp. nov., a novel member of the phylum Verrucomicrobia, isolated from deep-marine sediment of South China Sea.</title>
        <authorList>
            <person name="Ahmad T."/>
            <person name="Ishaq S.E."/>
            <person name="Wang F."/>
        </authorList>
    </citation>
    <scope>NUCLEOTIDE SEQUENCE</scope>
    <source>
        <strain evidence="3">LMO-M01</strain>
    </source>
</reference>
<evidence type="ECO:0000256" key="2">
    <source>
        <dbReference type="SAM" id="MobiDB-lite"/>
    </source>
</evidence>
<gene>
    <name evidence="3" type="ORF">PXH66_22465</name>
</gene>
<feature type="region of interest" description="Disordered" evidence="2">
    <location>
        <begin position="148"/>
        <end position="168"/>
    </location>
</feature>
<dbReference type="AlphaFoldDB" id="A0AAE9ZX59"/>
<feature type="region of interest" description="Disordered" evidence="2">
    <location>
        <begin position="1"/>
        <end position="41"/>
    </location>
</feature>
<dbReference type="Proteomes" id="UP001218638">
    <property type="component" value="Chromosome"/>
</dbReference>
<feature type="compositionally biased region" description="Basic and acidic residues" evidence="2">
    <location>
        <begin position="236"/>
        <end position="249"/>
    </location>
</feature>
<name>A0AAE9ZX59_9BACT</name>
<dbReference type="RefSeq" id="WP_330929497.1">
    <property type="nucleotide sequence ID" value="NZ_CP119075.1"/>
</dbReference>
<protein>
    <recommendedName>
        <fullName evidence="5">Molecular chaperone DnaJ</fullName>
    </recommendedName>
</protein>
<dbReference type="EMBL" id="CP119075">
    <property type="protein sequence ID" value="WED65111.1"/>
    <property type="molecule type" value="Genomic_DNA"/>
</dbReference>
<feature type="coiled-coil region" evidence="1">
    <location>
        <begin position="307"/>
        <end position="339"/>
    </location>
</feature>
<evidence type="ECO:0008006" key="5">
    <source>
        <dbReference type="Google" id="ProtNLM"/>
    </source>
</evidence>
<keyword evidence="1" id="KW-0175">Coiled coil</keyword>
<feature type="compositionally biased region" description="Basic and acidic residues" evidence="2">
    <location>
        <begin position="148"/>
        <end position="157"/>
    </location>
</feature>
<accession>A0AAE9ZX59</accession>
<organism evidence="3 4">
    <name type="scientific">Synoicihabitans lomoniglobus</name>
    <dbReference type="NCBI Taxonomy" id="2909285"/>
    <lineage>
        <taxon>Bacteria</taxon>
        <taxon>Pseudomonadati</taxon>
        <taxon>Verrucomicrobiota</taxon>
        <taxon>Opitutia</taxon>
        <taxon>Opitutales</taxon>
        <taxon>Opitutaceae</taxon>
        <taxon>Synoicihabitans</taxon>
    </lineage>
</organism>
<dbReference type="KEGG" id="slom:PXH66_22465"/>
<evidence type="ECO:0000313" key="4">
    <source>
        <dbReference type="Proteomes" id="UP001218638"/>
    </source>
</evidence>
<sequence>MAASEKQSDFPFELDGGRPAKAQPMSVRLTGGKPTKQLSRQQKKFGQLLKEVEKLRARQQRITTSWERFLSAYLARVHPEEQRQHDLRKEVVRQLATHLHNPGRLGPRQREALADLIAAQLDVILDREPELTDPDLVVLIEHFKKRDAAARASRRDTDDENGDGELDGLPPFVAALIRDSGLDPAGFRSGMSPAEIQQEIERQMMAGLGIDDFDPKDVKPGPTARSRKSKDKRKGKTADPREQAEQVEAARKRTLSVIYKQLAKALHPDLETDPTKREQKHHLMQELTTAYKQGDLHTLLRLELAWIQREEDDLDRLTDEKLKVYIELLQQQVADLREEVAAIPYQPHFATVSRFVNPFTGEPDGVESILANLRPYTESLTDAQAALQGPAARTELRDMIRAHIAQQKAASRLPDFRMFGL</sequence>
<feature type="compositionally biased region" description="Basic residues" evidence="2">
    <location>
        <begin position="225"/>
        <end position="235"/>
    </location>
</feature>
<evidence type="ECO:0000256" key="1">
    <source>
        <dbReference type="SAM" id="Coils"/>
    </source>
</evidence>
<proteinExistence type="predicted"/>
<feature type="region of interest" description="Disordered" evidence="2">
    <location>
        <begin position="210"/>
        <end position="249"/>
    </location>
</feature>